<keyword evidence="6 8" id="KW-1133">Transmembrane helix</keyword>
<dbReference type="InterPro" id="IPR027417">
    <property type="entry name" value="P-loop_NTPase"/>
</dbReference>
<feature type="transmembrane region" description="Helical" evidence="8">
    <location>
        <begin position="323"/>
        <end position="340"/>
    </location>
</feature>
<keyword evidence="7 8" id="KW-0472">Membrane</keyword>
<dbReference type="OrthoDB" id="9760358at2"/>
<dbReference type="EMBL" id="PQNY01000024">
    <property type="protein sequence ID" value="POS00760.1"/>
    <property type="molecule type" value="Genomic_DNA"/>
</dbReference>
<evidence type="ECO:0000256" key="5">
    <source>
        <dbReference type="ARBA" id="ARBA00022840"/>
    </source>
</evidence>
<proteinExistence type="predicted"/>
<sequence length="738" mass="84566">MSISFNKILFSKPSPVRQLDAMDCGPACLAYISKIYGKKYSLQYLREICYISKRGVTLLGILEAGKAIGFEVFSTKVDLDTIINKVKLYPCIIHWDQNHFVVLNKIVKTRKSKLYFYLMDPRSGFIKLNEKQFRNGWLGNNDKGIVAFFEPKDEFLNISTEEQKKINYKELLSFLQPYKKKFVLLIFLVFASSLITLVFPFFTKELIDNGISQKNLNLISLILLAQLSLFLGSMIINVIRNWLTLYIGTYVSINLISDFITKLVKLPMKNFDNHMIGDLNQRIIDNERIERLITSESITTFFSIFSFLVFFVVLAYFNIITLVIYFALTLIGILWSIYWINKKKILDFYEFQLKSKNQESIFEIFSGIRDIKLFQLENFKLTKWQSVQNELLSLNIKILKIDQIQTFGYQFINQLKNIIVTYFVAILVLKGKMTLGTLLSISYIIGEMNSPIAQLVSFIKKLQEAKLSFTRLSEISTQLPEENNFNKQLNTKSNEGIVIKNLSFSYENIQSSIVLDNINITIPNSKVTAIVGHSGSGKTTLMKILLRFYEPTKGKIYFNGDDILVISPNDLRKHIGTVLQDGFIFSETIERNVVTNSEEADLGKLNNALKIACIFDFVNSLPQKHNTIIGSLGNNLSTGQKQRILIARAIYKNPNYLFLDEATSALDSKTEKIIHNNLIEFYKNKTVLIIAHRLSTVKNADNIIVLDSGKVVESGNHKELIEKKGAYYDLINNQLELS</sequence>
<dbReference type="InterPro" id="IPR003593">
    <property type="entry name" value="AAA+_ATPase"/>
</dbReference>
<keyword evidence="3" id="KW-0547">Nucleotide-binding</keyword>
<dbReference type="GO" id="GO:0006508">
    <property type="term" value="P:proteolysis"/>
    <property type="evidence" value="ECO:0007669"/>
    <property type="project" value="InterPro"/>
</dbReference>
<keyword evidence="4" id="KW-0378">Hydrolase</keyword>
<dbReference type="SUPFAM" id="SSF90123">
    <property type="entry name" value="ABC transporter transmembrane region"/>
    <property type="match status" value="1"/>
</dbReference>
<dbReference type="Pfam" id="PF00005">
    <property type="entry name" value="ABC_tran"/>
    <property type="match status" value="1"/>
</dbReference>
<evidence type="ECO:0000259" key="9">
    <source>
        <dbReference type="PROSITE" id="PS50893"/>
    </source>
</evidence>
<evidence type="ECO:0000256" key="3">
    <source>
        <dbReference type="ARBA" id="ARBA00022741"/>
    </source>
</evidence>
<evidence type="ECO:0000256" key="7">
    <source>
        <dbReference type="ARBA" id="ARBA00023136"/>
    </source>
</evidence>
<evidence type="ECO:0000256" key="4">
    <source>
        <dbReference type="ARBA" id="ARBA00022801"/>
    </source>
</evidence>
<organism evidence="12 13">
    <name type="scientific">Flavobacterium croceum DSM 17960</name>
    <dbReference type="NCBI Taxonomy" id="1121886"/>
    <lineage>
        <taxon>Bacteria</taxon>
        <taxon>Pseudomonadati</taxon>
        <taxon>Bacteroidota</taxon>
        <taxon>Flavobacteriia</taxon>
        <taxon>Flavobacteriales</taxon>
        <taxon>Flavobacteriaceae</taxon>
        <taxon>Flavobacterium</taxon>
    </lineage>
</organism>
<dbReference type="PROSITE" id="PS50929">
    <property type="entry name" value="ABC_TM1F"/>
    <property type="match status" value="1"/>
</dbReference>
<dbReference type="Pfam" id="PF00664">
    <property type="entry name" value="ABC_membrane"/>
    <property type="match status" value="1"/>
</dbReference>
<dbReference type="PROSITE" id="PS50990">
    <property type="entry name" value="PEPTIDASE_C39"/>
    <property type="match status" value="1"/>
</dbReference>
<evidence type="ECO:0000259" key="11">
    <source>
        <dbReference type="PROSITE" id="PS50990"/>
    </source>
</evidence>
<evidence type="ECO:0000313" key="12">
    <source>
        <dbReference type="EMBL" id="POS00760.1"/>
    </source>
</evidence>
<dbReference type="CDD" id="cd18571">
    <property type="entry name" value="ABC_6TM_peptidase_like"/>
    <property type="match status" value="1"/>
</dbReference>
<evidence type="ECO:0000259" key="10">
    <source>
        <dbReference type="PROSITE" id="PS50929"/>
    </source>
</evidence>
<comment type="caution">
    <text evidence="12">The sequence shown here is derived from an EMBL/GenBank/DDBJ whole genome shotgun (WGS) entry which is preliminary data.</text>
</comment>
<dbReference type="FunFam" id="3.40.50.300:FF:000218">
    <property type="entry name" value="Multidrug ABC transporter ATP-binding protein"/>
    <property type="match status" value="1"/>
</dbReference>
<keyword evidence="2 8" id="KW-0812">Transmembrane</keyword>
<feature type="domain" description="Peptidase C39" evidence="11">
    <location>
        <begin position="18"/>
        <end position="144"/>
    </location>
</feature>
<dbReference type="Proteomes" id="UP000237056">
    <property type="component" value="Unassembled WGS sequence"/>
</dbReference>
<dbReference type="RefSeq" id="WP_103727032.1">
    <property type="nucleotide sequence ID" value="NZ_PQNY01000024.1"/>
</dbReference>
<keyword evidence="5 12" id="KW-0067">ATP-binding</keyword>
<feature type="transmembrane region" description="Helical" evidence="8">
    <location>
        <begin position="215"/>
        <end position="236"/>
    </location>
</feature>
<evidence type="ECO:0000256" key="8">
    <source>
        <dbReference type="SAM" id="Phobius"/>
    </source>
</evidence>
<dbReference type="GO" id="GO:0005524">
    <property type="term" value="F:ATP binding"/>
    <property type="evidence" value="ECO:0007669"/>
    <property type="project" value="UniProtKB-KW"/>
</dbReference>
<evidence type="ECO:0000256" key="6">
    <source>
        <dbReference type="ARBA" id="ARBA00022989"/>
    </source>
</evidence>
<feature type="domain" description="ABC transporter" evidence="9">
    <location>
        <begin position="497"/>
        <end position="733"/>
    </location>
</feature>
<feature type="transmembrane region" description="Helical" evidence="8">
    <location>
        <begin position="298"/>
        <end position="317"/>
    </location>
</feature>
<dbReference type="GO" id="GO:0015421">
    <property type="term" value="F:ABC-type oligopeptide transporter activity"/>
    <property type="evidence" value="ECO:0007669"/>
    <property type="project" value="TreeGrafter"/>
</dbReference>
<evidence type="ECO:0000256" key="1">
    <source>
        <dbReference type="ARBA" id="ARBA00004651"/>
    </source>
</evidence>
<evidence type="ECO:0000313" key="13">
    <source>
        <dbReference type="Proteomes" id="UP000237056"/>
    </source>
</evidence>
<gene>
    <name evidence="12" type="ORF">Q361_1249</name>
</gene>
<dbReference type="PROSITE" id="PS50893">
    <property type="entry name" value="ABC_TRANSPORTER_2"/>
    <property type="match status" value="1"/>
</dbReference>
<dbReference type="Gene3D" id="1.20.1560.10">
    <property type="entry name" value="ABC transporter type 1, transmembrane domain"/>
    <property type="match status" value="1"/>
</dbReference>
<dbReference type="PANTHER" id="PTHR43394:SF1">
    <property type="entry name" value="ATP-BINDING CASSETTE SUB-FAMILY B MEMBER 10, MITOCHONDRIAL"/>
    <property type="match status" value="1"/>
</dbReference>
<dbReference type="InterPro" id="IPR003439">
    <property type="entry name" value="ABC_transporter-like_ATP-bd"/>
</dbReference>
<dbReference type="Gene3D" id="3.90.70.10">
    <property type="entry name" value="Cysteine proteinases"/>
    <property type="match status" value="1"/>
</dbReference>
<dbReference type="CDD" id="cd02418">
    <property type="entry name" value="Peptidase_C39B"/>
    <property type="match status" value="1"/>
</dbReference>
<feature type="transmembrane region" description="Helical" evidence="8">
    <location>
        <begin position="242"/>
        <end position="261"/>
    </location>
</feature>
<evidence type="ECO:0000256" key="2">
    <source>
        <dbReference type="ARBA" id="ARBA00022692"/>
    </source>
</evidence>
<dbReference type="SUPFAM" id="SSF52540">
    <property type="entry name" value="P-loop containing nucleoside triphosphate hydrolases"/>
    <property type="match status" value="1"/>
</dbReference>
<feature type="transmembrane region" description="Helical" evidence="8">
    <location>
        <begin position="182"/>
        <end position="203"/>
    </location>
</feature>
<dbReference type="Pfam" id="PF03412">
    <property type="entry name" value="Peptidase_C39"/>
    <property type="match status" value="1"/>
</dbReference>
<reference evidence="12 13" key="1">
    <citation type="submission" date="2018-01" db="EMBL/GenBank/DDBJ databases">
        <title>Genomic Encyclopedia of Type Strains, Phase I: the one thousand microbial genomes (KMG-I) project.</title>
        <authorList>
            <person name="Goeker M."/>
        </authorList>
    </citation>
    <scope>NUCLEOTIDE SEQUENCE [LARGE SCALE GENOMIC DNA]</scope>
    <source>
        <strain evidence="12 13">DSM 17960</strain>
    </source>
</reference>
<dbReference type="Gene3D" id="3.40.50.300">
    <property type="entry name" value="P-loop containing nucleotide triphosphate hydrolases"/>
    <property type="match status" value="1"/>
</dbReference>
<dbReference type="GO" id="GO:0016887">
    <property type="term" value="F:ATP hydrolysis activity"/>
    <property type="evidence" value="ECO:0007669"/>
    <property type="project" value="InterPro"/>
</dbReference>
<dbReference type="InterPro" id="IPR005074">
    <property type="entry name" value="Peptidase_C39"/>
</dbReference>
<dbReference type="InterPro" id="IPR039421">
    <property type="entry name" value="Type_1_exporter"/>
</dbReference>
<dbReference type="InterPro" id="IPR011527">
    <property type="entry name" value="ABC1_TM_dom"/>
</dbReference>
<feature type="domain" description="ABC transmembrane type-1" evidence="10">
    <location>
        <begin position="183"/>
        <end position="464"/>
    </location>
</feature>
<dbReference type="GO" id="GO:0008233">
    <property type="term" value="F:peptidase activity"/>
    <property type="evidence" value="ECO:0007669"/>
    <property type="project" value="InterPro"/>
</dbReference>
<dbReference type="AlphaFoldDB" id="A0A2S4N530"/>
<dbReference type="SMART" id="SM00382">
    <property type="entry name" value="AAA"/>
    <property type="match status" value="1"/>
</dbReference>
<dbReference type="GO" id="GO:0005886">
    <property type="term" value="C:plasma membrane"/>
    <property type="evidence" value="ECO:0007669"/>
    <property type="project" value="UniProtKB-SubCell"/>
</dbReference>
<comment type="subcellular location">
    <subcellularLocation>
        <location evidence="1">Cell membrane</location>
        <topology evidence="1">Multi-pass membrane protein</topology>
    </subcellularLocation>
</comment>
<name>A0A2S4N530_9FLAO</name>
<keyword evidence="13" id="KW-1185">Reference proteome</keyword>
<feature type="transmembrane region" description="Helical" evidence="8">
    <location>
        <begin position="419"/>
        <end position="445"/>
    </location>
</feature>
<dbReference type="InterPro" id="IPR036640">
    <property type="entry name" value="ABC1_TM_sf"/>
</dbReference>
<protein>
    <submittedName>
        <fullName evidence="12">ATP-binding cassette subfamily B protein</fullName>
    </submittedName>
</protein>
<accession>A0A2S4N530</accession>
<dbReference type="PANTHER" id="PTHR43394">
    <property type="entry name" value="ATP-DEPENDENT PERMEASE MDL1, MITOCHONDRIAL"/>
    <property type="match status" value="1"/>
</dbReference>